<gene>
    <name evidence="2" type="ORF">pdam_00022646</name>
</gene>
<sequence length="185" mass="21841">MRPFRLGKRVWEQATVAKRHDECSYEVETEKGTYRRNRADLHEQPIPQRSPQRTPPVQQTSEQTPCMTLDVENCHSTVHVKQVNISMMEYVRSFGLTMKELIKRVTQWVTFHHTSRKSWHPKPEETKPFFKVPLMKPLPIVDISRANCVIMRDWASVYGAAVRQWTMCQETTMAKHGTHPEYKYQ</sequence>
<organism evidence="2 3">
    <name type="scientific">Pocillopora damicornis</name>
    <name type="common">Cauliflower coral</name>
    <name type="synonym">Millepora damicornis</name>
    <dbReference type="NCBI Taxonomy" id="46731"/>
    <lineage>
        <taxon>Eukaryota</taxon>
        <taxon>Metazoa</taxon>
        <taxon>Cnidaria</taxon>
        <taxon>Anthozoa</taxon>
        <taxon>Hexacorallia</taxon>
        <taxon>Scleractinia</taxon>
        <taxon>Astrocoeniina</taxon>
        <taxon>Pocilloporidae</taxon>
        <taxon>Pocillopora</taxon>
    </lineage>
</organism>
<dbReference type="STRING" id="46731.A0A3M6U9D8"/>
<evidence type="ECO:0000313" key="2">
    <source>
        <dbReference type="EMBL" id="RMX50295.1"/>
    </source>
</evidence>
<proteinExistence type="predicted"/>
<dbReference type="Proteomes" id="UP000275408">
    <property type="component" value="Unassembled WGS sequence"/>
</dbReference>
<dbReference type="EMBL" id="RCHS01001987">
    <property type="protein sequence ID" value="RMX50295.1"/>
    <property type="molecule type" value="Genomic_DNA"/>
</dbReference>
<accession>A0A3M6U9D8</accession>
<feature type="compositionally biased region" description="Polar residues" evidence="1">
    <location>
        <begin position="47"/>
        <end position="62"/>
    </location>
</feature>
<dbReference type="AlphaFoldDB" id="A0A3M6U9D8"/>
<reference evidence="2 3" key="1">
    <citation type="journal article" date="2018" name="Sci. Rep.">
        <title>Comparative analysis of the Pocillopora damicornis genome highlights role of immune system in coral evolution.</title>
        <authorList>
            <person name="Cunning R."/>
            <person name="Bay R.A."/>
            <person name="Gillette P."/>
            <person name="Baker A.C."/>
            <person name="Traylor-Knowles N."/>
        </authorList>
    </citation>
    <scope>NUCLEOTIDE SEQUENCE [LARGE SCALE GENOMIC DNA]</scope>
    <source>
        <strain evidence="2">RSMAS</strain>
        <tissue evidence="2">Whole animal</tissue>
    </source>
</reference>
<name>A0A3M6U9D8_POCDA</name>
<protein>
    <submittedName>
        <fullName evidence="2">Uncharacterized protein</fullName>
    </submittedName>
</protein>
<feature type="region of interest" description="Disordered" evidence="1">
    <location>
        <begin position="34"/>
        <end position="62"/>
    </location>
</feature>
<evidence type="ECO:0000313" key="3">
    <source>
        <dbReference type="Proteomes" id="UP000275408"/>
    </source>
</evidence>
<feature type="compositionally biased region" description="Basic and acidic residues" evidence="1">
    <location>
        <begin position="34"/>
        <end position="43"/>
    </location>
</feature>
<evidence type="ECO:0000256" key="1">
    <source>
        <dbReference type="SAM" id="MobiDB-lite"/>
    </source>
</evidence>
<comment type="caution">
    <text evidence="2">The sequence shown here is derived from an EMBL/GenBank/DDBJ whole genome shotgun (WGS) entry which is preliminary data.</text>
</comment>
<keyword evidence="3" id="KW-1185">Reference proteome</keyword>